<reference evidence="2" key="1">
    <citation type="journal article" date="2019" name="Environ. Microbiol.">
        <title>Fungal ecological strategies reflected in gene transcription - a case study of two litter decomposers.</title>
        <authorList>
            <person name="Barbi F."/>
            <person name="Kohler A."/>
            <person name="Barry K."/>
            <person name="Baskaran P."/>
            <person name="Daum C."/>
            <person name="Fauchery L."/>
            <person name="Ihrmark K."/>
            <person name="Kuo A."/>
            <person name="LaButti K."/>
            <person name="Lipzen A."/>
            <person name="Morin E."/>
            <person name="Grigoriev I.V."/>
            <person name="Henrissat B."/>
            <person name="Lindahl B."/>
            <person name="Martin F."/>
        </authorList>
    </citation>
    <scope>NUCLEOTIDE SEQUENCE</scope>
    <source>
        <strain evidence="2">JB14</strain>
    </source>
</reference>
<evidence type="ECO:0000313" key="3">
    <source>
        <dbReference type="Proteomes" id="UP000799118"/>
    </source>
</evidence>
<protein>
    <submittedName>
        <fullName evidence="2">Uncharacterized protein</fullName>
    </submittedName>
</protein>
<organism evidence="2 3">
    <name type="scientific">Gymnopus androsaceus JB14</name>
    <dbReference type="NCBI Taxonomy" id="1447944"/>
    <lineage>
        <taxon>Eukaryota</taxon>
        <taxon>Fungi</taxon>
        <taxon>Dikarya</taxon>
        <taxon>Basidiomycota</taxon>
        <taxon>Agaricomycotina</taxon>
        <taxon>Agaricomycetes</taxon>
        <taxon>Agaricomycetidae</taxon>
        <taxon>Agaricales</taxon>
        <taxon>Marasmiineae</taxon>
        <taxon>Omphalotaceae</taxon>
        <taxon>Gymnopus</taxon>
    </lineage>
</organism>
<dbReference type="EMBL" id="ML770781">
    <property type="protein sequence ID" value="KAE9382995.1"/>
    <property type="molecule type" value="Genomic_DNA"/>
</dbReference>
<accession>A0A6A4GC59</accession>
<dbReference type="Proteomes" id="UP000799118">
    <property type="component" value="Unassembled WGS sequence"/>
</dbReference>
<dbReference type="AlphaFoldDB" id="A0A6A4GC59"/>
<feature type="compositionally biased region" description="Acidic residues" evidence="1">
    <location>
        <begin position="17"/>
        <end position="29"/>
    </location>
</feature>
<evidence type="ECO:0000256" key="1">
    <source>
        <dbReference type="SAM" id="MobiDB-lite"/>
    </source>
</evidence>
<feature type="region of interest" description="Disordered" evidence="1">
    <location>
        <begin position="1"/>
        <end position="44"/>
    </location>
</feature>
<proteinExistence type="predicted"/>
<gene>
    <name evidence="2" type="ORF">BT96DRAFT_126599</name>
</gene>
<evidence type="ECO:0000313" key="2">
    <source>
        <dbReference type="EMBL" id="KAE9382995.1"/>
    </source>
</evidence>
<keyword evidence="3" id="KW-1185">Reference proteome</keyword>
<sequence length="145" mass="16804">MERLKRKTAESGSESAKDDDEDDDEDSSEEDRPDHSNLKRKPAHRKALVERLLRWRRMEHENDPLRAVYPEHCIVTEGNIGKICGVHPINLTSSMDIAEAVQERVDGDFGRHWAPKIFEVIKDFDTQFPVRVNKKRSSNSKRPKV</sequence>
<name>A0A6A4GC59_9AGAR</name>